<reference evidence="2" key="1">
    <citation type="submission" date="2020-03" db="EMBL/GenBank/DDBJ databases">
        <title>A high-quality chromosome-level genome assembly of a woody plant with both climbing and erect habits, Rhamnella rubrinervis.</title>
        <authorList>
            <person name="Lu Z."/>
            <person name="Yang Y."/>
            <person name="Zhu X."/>
            <person name="Sun Y."/>
        </authorList>
    </citation>
    <scope>NUCLEOTIDE SEQUENCE</scope>
    <source>
        <strain evidence="2">BYM</strain>
        <tissue evidence="2">Leaf</tissue>
    </source>
</reference>
<accession>A0A8K0GSP0</accession>
<comment type="caution">
    <text evidence="2">The sequence shown here is derived from an EMBL/GenBank/DDBJ whole genome shotgun (WGS) entry which is preliminary data.</text>
</comment>
<name>A0A8K0GSP0_9ROSA</name>
<feature type="compositionally biased region" description="Low complexity" evidence="1">
    <location>
        <begin position="74"/>
        <end position="92"/>
    </location>
</feature>
<dbReference type="PANTHER" id="PTHR38370:SF1">
    <property type="entry name" value="BETA-1,4-XYLOSIDASE"/>
    <property type="match status" value="1"/>
</dbReference>
<dbReference type="EMBL" id="VOIH02000010">
    <property type="protein sequence ID" value="KAF3435553.1"/>
    <property type="molecule type" value="Genomic_DNA"/>
</dbReference>
<feature type="compositionally biased region" description="Basic residues" evidence="1">
    <location>
        <begin position="12"/>
        <end position="21"/>
    </location>
</feature>
<dbReference type="AlphaFoldDB" id="A0A8K0GSP0"/>
<keyword evidence="3" id="KW-1185">Reference proteome</keyword>
<evidence type="ECO:0000256" key="1">
    <source>
        <dbReference type="SAM" id="MobiDB-lite"/>
    </source>
</evidence>
<proteinExistence type="predicted"/>
<feature type="region of interest" description="Disordered" evidence="1">
    <location>
        <begin position="65"/>
        <end position="113"/>
    </location>
</feature>
<sequence>MEGLIPYLLHAMKKQSPRHSYRSFSENSNRSYHLLNSKEPSSHGSSHRRTRSEFQLLANIDYLEHRSRSVNRASSGNSSTTPYYTGSSSLSGDQPPRTITSSAFSRGFHTKIQ</sequence>
<dbReference type="PANTHER" id="PTHR38370">
    <property type="entry name" value="BETA-1,4-XYLOSIDASE"/>
    <property type="match status" value="1"/>
</dbReference>
<organism evidence="2 3">
    <name type="scientific">Rhamnella rubrinervis</name>
    <dbReference type="NCBI Taxonomy" id="2594499"/>
    <lineage>
        <taxon>Eukaryota</taxon>
        <taxon>Viridiplantae</taxon>
        <taxon>Streptophyta</taxon>
        <taxon>Embryophyta</taxon>
        <taxon>Tracheophyta</taxon>
        <taxon>Spermatophyta</taxon>
        <taxon>Magnoliopsida</taxon>
        <taxon>eudicotyledons</taxon>
        <taxon>Gunneridae</taxon>
        <taxon>Pentapetalae</taxon>
        <taxon>rosids</taxon>
        <taxon>fabids</taxon>
        <taxon>Rosales</taxon>
        <taxon>Rhamnaceae</taxon>
        <taxon>rhamnoid group</taxon>
        <taxon>Rhamneae</taxon>
        <taxon>Rhamnella</taxon>
    </lineage>
</organism>
<dbReference type="OrthoDB" id="1929722at2759"/>
<feature type="region of interest" description="Disordered" evidence="1">
    <location>
        <begin position="12"/>
        <end position="51"/>
    </location>
</feature>
<gene>
    <name evidence="2" type="ORF">FNV43_RR22642</name>
</gene>
<protein>
    <submittedName>
        <fullName evidence="2">Uncharacterized protein</fullName>
    </submittedName>
</protein>
<evidence type="ECO:0000313" key="2">
    <source>
        <dbReference type="EMBL" id="KAF3435553.1"/>
    </source>
</evidence>
<evidence type="ECO:0000313" key="3">
    <source>
        <dbReference type="Proteomes" id="UP000796880"/>
    </source>
</evidence>
<feature type="compositionally biased region" description="Polar residues" evidence="1">
    <location>
        <begin position="22"/>
        <end position="31"/>
    </location>
</feature>
<dbReference type="Proteomes" id="UP000796880">
    <property type="component" value="Unassembled WGS sequence"/>
</dbReference>